<dbReference type="Pfam" id="PF01618">
    <property type="entry name" value="MotA_ExbB"/>
    <property type="match status" value="1"/>
</dbReference>
<dbReference type="AlphaFoldDB" id="A0A450T7T2"/>
<dbReference type="PANTHER" id="PTHR30625">
    <property type="entry name" value="PROTEIN TOLQ"/>
    <property type="match status" value="1"/>
</dbReference>
<keyword evidence="5 8" id="KW-0653">Protein transport</keyword>
<feature type="transmembrane region" description="Helical" evidence="9">
    <location>
        <begin position="94"/>
        <end position="121"/>
    </location>
</feature>
<evidence type="ECO:0000256" key="4">
    <source>
        <dbReference type="ARBA" id="ARBA00022692"/>
    </source>
</evidence>
<accession>A0A450T7T2</accession>
<evidence type="ECO:0000256" key="1">
    <source>
        <dbReference type="ARBA" id="ARBA00004651"/>
    </source>
</evidence>
<dbReference type="InterPro" id="IPR050790">
    <property type="entry name" value="ExbB/TolQ_transport"/>
</dbReference>
<proteinExistence type="inferred from homology"/>
<reference evidence="11" key="1">
    <citation type="submission" date="2019-02" db="EMBL/GenBank/DDBJ databases">
        <authorList>
            <person name="Gruber-Vodicka R. H."/>
            <person name="Seah K. B. B."/>
        </authorList>
    </citation>
    <scope>NUCLEOTIDE SEQUENCE</scope>
    <source>
        <strain evidence="11">BECK_DK47</strain>
    </source>
</reference>
<evidence type="ECO:0000256" key="7">
    <source>
        <dbReference type="ARBA" id="ARBA00023136"/>
    </source>
</evidence>
<keyword evidence="3" id="KW-1003">Cell membrane</keyword>
<feature type="domain" description="MotA/TolQ/ExbB proton channel" evidence="10">
    <location>
        <begin position="50"/>
        <end position="136"/>
    </location>
</feature>
<evidence type="ECO:0000256" key="5">
    <source>
        <dbReference type="ARBA" id="ARBA00022927"/>
    </source>
</evidence>
<name>A0A450T7T2_9GAMM</name>
<evidence type="ECO:0000313" key="11">
    <source>
        <dbReference type="EMBL" id="VFJ62783.1"/>
    </source>
</evidence>
<dbReference type="GO" id="GO:0055085">
    <property type="term" value="P:transmembrane transport"/>
    <property type="evidence" value="ECO:0007669"/>
    <property type="project" value="InterPro"/>
</dbReference>
<feature type="transmembrane region" description="Helical" evidence="9">
    <location>
        <begin position="62"/>
        <end position="82"/>
    </location>
</feature>
<evidence type="ECO:0000256" key="9">
    <source>
        <dbReference type="SAM" id="Phobius"/>
    </source>
</evidence>
<keyword evidence="7 9" id="KW-0472">Membrane</keyword>
<feature type="transmembrane region" description="Helical" evidence="9">
    <location>
        <begin position="7"/>
        <end position="28"/>
    </location>
</feature>
<dbReference type="EMBL" id="CAADEX010000116">
    <property type="protein sequence ID" value="VFJ62783.1"/>
    <property type="molecule type" value="Genomic_DNA"/>
</dbReference>
<dbReference type="NCBIfam" id="TIGR02805">
    <property type="entry name" value="exbB2"/>
    <property type="match status" value="1"/>
</dbReference>
<dbReference type="InterPro" id="IPR014172">
    <property type="entry name" value="TonB_ExbB_2"/>
</dbReference>
<dbReference type="PANTHER" id="PTHR30625:SF15">
    <property type="entry name" value="BIOPOLYMER TRANSPORT PROTEIN EXBB"/>
    <property type="match status" value="1"/>
</dbReference>
<keyword evidence="4 9" id="KW-0812">Transmembrane</keyword>
<keyword evidence="6 9" id="KW-1133">Transmembrane helix</keyword>
<evidence type="ECO:0000256" key="8">
    <source>
        <dbReference type="RuleBase" id="RU004057"/>
    </source>
</evidence>
<dbReference type="InterPro" id="IPR002898">
    <property type="entry name" value="MotA_ExbB_proton_chnl"/>
</dbReference>
<organism evidence="11">
    <name type="scientific">Candidatus Kentrum sp. DK</name>
    <dbReference type="NCBI Taxonomy" id="2126562"/>
    <lineage>
        <taxon>Bacteria</taxon>
        <taxon>Pseudomonadati</taxon>
        <taxon>Pseudomonadota</taxon>
        <taxon>Gammaproteobacteria</taxon>
        <taxon>Candidatus Kentrum</taxon>
    </lineage>
</organism>
<evidence type="ECO:0000256" key="3">
    <source>
        <dbReference type="ARBA" id="ARBA00022475"/>
    </source>
</evidence>
<gene>
    <name evidence="11" type="ORF">BECKDK2373B_GA0170837_11167</name>
</gene>
<protein>
    <submittedName>
        <fullName evidence="11">Outer membrane transport energization protein ExbB</fullName>
    </submittedName>
</protein>
<evidence type="ECO:0000256" key="2">
    <source>
        <dbReference type="ARBA" id="ARBA00022448"/>
    </source>
</evidence>
<evidence type="ECO:0000259" key="10">
    <source>
        <dbReference type="Pfam" id="PF01618"/>
    </source>
</evidence>
<dbReference type="GO" id="GO:0017038">
    <property type="term" value="P:protein import"/>
    <property type="evidence" value="ECO:0007669"/>
    <property type="project" value="TreeGrafter"/>
</dbReference>
<dbReference type="GO" id="GO:0005886">
    <property type="term" value="C:plasma membrane"/>
    <property type="evidence" value="ECO:0007669"/>
    <property type="project" value="UniProtKB-SubCell"/>
</dbReference>
<keyword evidence="2 8" id="KW-0813">Transport</keyword>
<sequence>MEFLKHNLDFMVFGTLGFMSFLMIWFVIERYLYFSRVNLNEFTDPDELQVALSYRLTALSTIGANAPYIGLLGTVLGILITFHDLGQGGRIEPAAIMLGLALALKATAGGLVVALPAIFFYNALLRRIEVLMARWKRERR</sequence>
<comment type="similarity">
    <text evidence="8">Belongs to the exbB/tolQ family.</text>
</comment>
<comment type="subcellular location">
    <subcellularLocation>
        <location evidence="1">Cell membrane</location>
        <topology evidence="1">Multi-pass membrane protein</topology>
    </subcellularLocation>
    <subcellularLocation>
        <location evidence="8">Membrane</location>
        <topology evidence="8">Multi-pass membrane protein</topology>
    </subcellularLocation>
</comment>
<evidence type="ECO:0000256" key="6">
    <source>
        <dbReference type="ARBA" id="ARBA00022989"/>
    </source>
</evidence>